<keyword evidence="1" id="KW-0812">Transmembrane</keyword>
<dbReference type="RefSeq" id="WP_343915433.1">
    <property type="nucleotide sequence ID" value="NZ_BAAAJT010000002.1"/>
</dbReference>
<dbReference type="InterPro" id="IPR007047">
    <property type="entry name" value="Flp_Fap"/>
</dbReference>
<keyword evidence="3" id="KW-1185">Reference proteome</keyword>
<evidence type="ECO:0000313" key="3">
    <source>
        <dbReference type="Proteomes" id="UP001597351"/>
    </source>
</evidence>
<evidence type="ECO:0000313" key="2">
    <source>
        <dbReference type="EMBL" id="MFD1945666.1"/>
    </source>
</evidence>
<keyword evidence="1" id="KW-1133">Transmembrane helix</keyword>
<evidence type="ECO:0000256" key="1">
    <source>
        <dbReference type="SAM" id="Phobius"/>
    </source>
</evidence>
<gene>
    <name evidence="2" type="ORF">ACFSDE_02595</name>
</gene>
<name>A0ABW4TIH3_9ACTN</name>
<proteinExistence type="predicted"/>
<dbReference type="Proteomes" id="UP001597351">
    <property type="component" value="Unassembled WGS sequence"/>
</dbReference>
<organism evidence="2 3">
    <name type="scientific">Nocardioides aestuarii</name>
    <dbReference type="NCBI Taxonomy" id="252231"/>
    <lineage>
        <taxon>Bacteria</taxon>
        <taxon>Bacillati</taxon>
        <taxon>Actinomycetota</taxon>
        <taxon>Actinomycetes</taxon>
        <taxon>Propionibacteriales</taxon>
        <taxon>Nocardioidaceae</taxon>
        <taxon>Nocardioides</taxon>
    </lineage>
</organism>
<dbReference type="EMBL" id="JBHUGD010000001">
    <property type="protein sequence ID" value="MFD1945666.1"/>
    <property type="molecule type" value="Genomic_DNA"/>
</dbReference>
<feature type="transmembrane region" description="Helical" evidence="1">
    <location>
        <begin position="20"/>
        <end position="41"/>
    </location>
</feature>
<sequence length="70" mass="7223">MNELLQNLRTSRSSERGASAVEYGLLIAGIAALIVLAIFAMGPIVKEVFSDTCDSVVAEAGASMSATCDS</sequence>
<comment type="caution">
    <text evidence="2">The sequence shown here is derived from an EMBL/GenBank/DDBJ whole genome shotgun (WGS) entry which is preliminary data.</text>
</comment>
<dbReference type="Pfam" id="PF04964">
    <property type="entry name" value="Flp_Fap"/>
    <property type="match status" value="1"/>
</dbReference>
<reference evidence="3" key="1">
    <citation type="journal article" date="2019" name="Int. J. Syst. Evol. Microbiol.">
        <title>The Global Catalogue of Microorganisms (GCM) 10K type strain sequencing project: providing services to taxonomists for standard genome sequencing and annotation.</title>
        <authorList>
            <consortium name="The Broad Institute Genomics Platform"/>
            <consortium name="The Broad Institute Genome Sequencing Center for Infectious Disease"/>
            <person name="Wu L."/>
            <person name="Ma J."/>
        </authorList>
    </citation>
    <scope>NUCLEOTIDE SEQUENCE [LARGE SCALE GENOMIC DNA]</scope>
    <source>
        <strain evidence="3">CGMCC 1.12477</strain>
    </source>
</reference>
<keyword evidence="1" id="KW-0472">Membrane</keyword>
<accession>A0ABW4TIH3</accession>
<protein>
    <submittedName>
        <fullName evidence="2">Flp family type IVb pilin</fullName>
    </submittedName>
</protein>